<accession>A0ABY8VPG0</accession>
<dbReference type="PANTHER" id="PTHR38445">
    <property type="entry name" value="HTH-TYPE TRANSCRIPTIONAL REPRESSOR YTRA"/>
    <property type="match status" value="1"/>
</dbReference>
<dbReference type="InterPro" id="IPR000524">
    <property type="entry name" value="Tscrpt_reg_HTH_GntR"/>
</dbReference>
<proteinExistence type="predicted"/>
<evidence type="ECO:0000256" key="2">
    <source>
        <dbReference type="ARBA" id="ARBA00023125"/>
    </source>
</evidence>
<evidence type="ECO:0000313" key="6">
    <source>
        <dbReference type="Proteomes" id="UP001238805"/>
    </source>
</evidence>
<evidence type="ECO:0000256" key="1">
    <source>
        <dbReference type="ARBA" id="ARBA00023015"/>
    </source>
</evidence>
<dbReference type="Gene3D" id="1.10.10.10">
    <property type="entry name" value="Winged helix-like DNA-binding domain superfamily/Winged helix DNA-binding domain"/>
    <property type="match status" value="1"/>
</dbReference>
<feature type="domain" description="HTH gntR-type" evidence="4">
    <location>
        <begin position="6"/>
        <end position="74"/>
    </location>
</feature>
<dbReference type="PROSITE" id="PS50949">
    <property type="entry name" value="HTH_GNTR"/>
    <property type="match status" value="1"/>
</dbReference>
<dbReference type="CDD" id="cd07377">
    <property type="entry name" value="WHTH_GntR"/>
    <property type="match status" value="1"/>
</dbReference>
<evidence type="ECO:0000259" key="4">
    <source>
        <dbReference type="PROSITE" id="PS50949"/>
    </source>
</evidence>
<evidence type="ECO:0000256" key="3">
    <source>
        <dbReference type="ARBA" id="ARBA00023163"/>
    </source>
</evidence>
<protein>
    <submittedName>
        <fullName evidence="5">GntR family transcriptional regulator</fullName>
    </submittedName>
</protein>
<sequence>MDEATAPLFRQIATFVEDSIVDGTLSPGDRAPSTNELAAFHHINPATARKGMTLLVDNGVLEKRRGIGMFVTAEARTLIISRRRDDFAEAYLAPLIDEAVILGFTRADIHRLIDAVAESRGLYR</sequence>
<dbReference type="Pfam" id="PF00392">
    <property type="entry name" value="GntR"/>
    <property type="match status" value="1"/>
</dbReference>
<dbReference type="InterPro" id="IPR036388">
    <property type="entry name" value="WH-like_DNA-bd_sf"/>
</dbReference>
<keyword evidence="3" id="KW-0804">Transcription</keyword>
<dbReference type="Proteomes" id="UP001238805">
    <property type="component" value="Chromosome"/>
</dbReference>
<dbReference type="RefSeq" id="WP_284875476.1">
    <property type="nucleotide sequence ID" value="NZ_CP126970.1"/>
</dbReference>
<keyword evidence="2" id="KW-0238">DNA-binding</keyword>
<gene>
    <name evidence="5" type="ORF">QP029_03495</name>
</gene>
<evidence type="ECO:0000313" key="5">
    <source>
        <dbReference type="EMBL" id="WIM70896.1"/>
    </source>
</evidence>
<name>A0ABY8VPG0_9CORY</name>
<keyword evidence="1" id="KW-0805">Transcription regulation</keyword>
<dbReference type="PANTHER" id="PTHR38445:SF10">
    <property type="entry name" value="GNTR-FAMILY TRANSCRIPTIONAL REGULATOR"/>
    <property type="match status" value="1"/>
</dbReference>
<dbReference type="SMART" id="SM00345">
    <property type="entry name" value="HTH_GNTR"/>
    <property type="match status" value="1"/>
</dbReference>
<dbReference type="EMBL" id="CP126970">
    <property type="protein sequence ID" value="WIM70896.1"/>
    <property type="molecule type" value="Genomic_DNA"/>
</dbReference>
<reference evidence="5 6" key="1">
    <citation type="submission" date="2023-05" db="EMBL/GenBank/DDBJ databases">
        <title>Corynebacterium suedekumii sp. nov. and Corynebacterium breve sp. nov. isolated from raw cow's milk.</title>
        <authorList>
            <person name="Baer M.K."/>
            <person name="Mehl L."/>
            <person name="Hellmuth R."/>
            <person name="Marke G."/>
            <person name="Lipski A."/>
        </authorList>
    </citation>
    <scope>NUCLEOTIDE SEQUENCE [LARGE SCALE GENOMIC DNA]</scope>
    <source>
        <strain evidence="5 6">LM112</strain>
    </source>
</reference>
<keyword evidence="6" id="KW-1185">Reference proteome</keyword>
<dbReference type="SUPFAM" id="SSF46785">
    <property type="entry name" value="Winged helix' DNA-binding domain"/>
    <property type="match status" value="1"/>
</dbReference>
<dbReference type="InterPro" id="IPR036390">
    <property type="entry name" value="WH_DNA-bd_sf"/>
</dbReference>
<organism evidence="5 6">
    <name type="scientific">Corynebacterium suedekumii</name>
    <dbReference type="NCBI Taxonomy" id="3049801"/>
    <lineage>
        <taxon>Bacteria</taxon>
        <taxon>Bacillati</taxon>
        <taxon>Actinomycetota</taxon>
        <taxon>Actinomycetes</taxon>
        <taxon>Mycobacteriales</taxon>
        <taxon>Corynebacteriaceae</taxon>
        <taxon>Corynebacterium</taxon>
    </lineage>
</organism>